<dbReference type="PATRIC" id="fig|176090.4.peg.1915"/>
<gene>
    <name evidence="3" type="ORF">SSIN_1970</name>
</gene>
<dbReference type="AlphaFoldDB" id="A0A0A0DEI7"/>
<proteinExistence type="predicted"/>
<dbReference type="PANTHER" id="PTHR43479:SF11">
    <property type="entry name" value="ACREF_ENVCD OPERON REPRESSOR-RELATED"/>
    <property type="match status" value="1"/>
</dbReference>
<dbReference type="InterPro" id="IPR009057">
    <property type="entry name" value="Homeodomain-like_sf"/>
</dbReference>
<dbReference type="InterPro" id="IPR001647">
    <property type="entry name" value="HTH_TetR"/>
</dbReference>
<dbReference type="Pfam" id="PF00440">
    <property type="entry name" value="TetR_N"/>
    <property type="match status" value="1"/>
</dbReference>
<dbReference type="Gene3D" id="1.10.357.10">
    <property type="entry name" value="Tetracycline Repressor, domain 2"/>
    <property type="match status" value="1"/>
</dbReference>
<evidence type="ECO:0000313" key="3">
    <source>
        <dbReference type="EMBL" id="KGM36283.1"/>
    </source>
</evidence>
<accession>A0A0A0DEI7</accession>
<dbReference type="RefSeq" id="WP_037618443.1">
    <property type="nucleotide sequence ID" value="NZ_JPEN01000112.1"/>
</dbReference>
<comment type="caution">
    <text evidence="3">The sequence shown here is derived from an EMBL/GenBank/DDBJ whole genome shotgun (WGS) entry which is preliminary data.</text>
</comment>
<dbReference type="SUPFAM" id="SSF46689">
    <property type="entry name" value="Homeodomain-like"/>
    <property type="match status" value="1"/>
</dbReference>
<dbReference type="eggNOG" id="COG1309">
    <property type="taxonomic scope" value="Bacteria"/>
</dbReference>
<dbReference type="Proteomes" id="UP000030019">
    <property type="component" value="Unassembled WGS sequence"/>
</dbReference>
<reference evidence="3 4" key="1">
    <citation type="submission" date="2014-06" db="EMBL/GenBank/DDBJ databases">
        <authorList>
            <person name="Teng J.L."/>
            <person name="Huang Y."/>
            <person name="Tse H."/>
            <person name="Lau S.K."/>
            <person name="Woo P.C."/>
        </authorList>
    </citation>
    <scope>NUCLEOTIDE SEQUENCE [LARGE SCALE GENOMIC DNA]</scope>
    <source>
        <strain evidence="3 4">HKU4</strain>
    </source>
</reference>
<feature type="domain" description="HTH tetR-type" evidence="2">
    <location>
        <begin position="26"/>
        <end position="57"/>
    </location>
</feature>
<dbReference type="PANTHER" id="PTHR43479">
    <property type="entry name" value="ACREF/ENVCD OPERON REPRESSOR-RELATED"/>
    <property type="match status" value="1"/>
</dbReference>
<evidence type="ECO:0000313" key="4">
    <source>
        <dbReference type="Proteomes" id="UP000030019"/>
    </source>
</evidence>
<evidence type="ECO:0000256" key="1">
    <source>
        <dbReference type="ARBA" id="ARBA00023125"/>
    </source>
</evidence>
<dbReference type="GO" id="GO:0003677">
    <property type="term" value="F:DNA binding"/>
    <property type="evidence" value="ECO:0007669"/>
    <property type="project" value="UniProtKB-KW"/>
</dbReference>
<name>A0A0A0DEI7_9STRE</name>
<protein>
    <recommendedName>
        <fullName evidence="2">HTH tetR-type domain-containing protein</fullName>
    </recommendedName>
</protein>
<organism evidence="3 4">
    <name type="scientific">Streptococcus sinensis</name>
    <dbReference type="NCBI Taxonomy" id="176090"/>
    <lineage>
        <taxon>Bacteria</taxon>
        <taxon>Bacillati</taxon>
        <taxon>Bacillota</taxon>
        <taxon>Bacilli</taxon>
        <taxon>Lactobacillales</taxon>
        <taxon>Streptococcaceae</taxon>
        <taxon>Streptococcus</taxon>
    </lineage>
</organism>
<keyword evidence="4" id="KW-1185">Reference proteome</keyword>
<dbReference type="InterPro" id="IPR050624">
    <property type="entry name" value="HTH-type_Tx_Regulator"/>
</dbReference>
<evidence type="ECO:0000259" key="2">
    <source>
        <dbReference type="Pfam" id="PF00440"/>
    </source>
</evidence>
<dbReference type="EMBL" id="JPEN01000112">
    <property type="protein sequence ID" value="KGM36283.1"/>
    <property type="molecule type" value="Genomic_DNA"/>
</dbReference>
<sequence>MARNTKEKIIQAFFELALDNPSKSHFSLAEIAQQAGISRQAIYKKHFNSTEEIIEEVHRILYSEFSAVLQTYDRSTFADPFVFFANHFLPVFYKHRKWIQCFYTTAANPNWIPFFSSILLEFQNEHVSINHDVIQVPKEKVSQLLVKGIMNLLEIWIVQPEPTPPEQFVQTFLFVIHFPISSYVTRAENPQEQLPASLFSE</sequence>
<keyword evidence="1" id="KW-0238">DNA-binding</keyword>